<reference evidence="2" key="1">
    <citation type="submission" date="2021-05" db="EMBL/GenBank/DDBJ databases">
        <title>Direct Submission.</title>
        <authorList>
            <person name="Li K."/>
            <person name="Gao J."/>
        </authorList>
    </citation>
    <scope>NUCLEOTIDE SEQUENCE [LARGE SCALE GENOMIC DNA]</scope>
    <source>
        <strain evidence="2">Mg02</strain>
        <plasmid evidence="2">unnamed4</plasmid>
    </source>
</reference>
<organism evidence="1 2">
    <name type="scientific">Nocardiopsis changdeensis</name>
    <dbReference type="NCBI Taxonomy" id="2831969"/>
    <lineage>
        <taxon>Bacteria</taxon>
        <taxon>Bacillati</taxon>
        <taxon>Actinomycetota</taxon>
        <taxon>Actinomycetes</taxon>
        <taxon>Streptosporangiales</taxon>
        <taxon>Nocardiopsidaceae</taxon>
        <taxon>Nocardiopsis</taxon>
    </lineage>
</organism>
<gene>
    <name evidence="1" type="ORF">KGD84_32455</name>
</gene>
<evidence type="ECO:0000313" key="1">
    <source>
        <dbReference type="EMBL" id="QUX26412.1"/>
    </source>
</evidence>
<proteinExistence type="predicted"/>
<geneLocation type="plasmid" evidence="1 2">
    <name>unnamed4</name>
</geneLocation>
<keyword evidence="1" id="KW-0614">Plasmid</keyword>
<name>A0A975QCE9_9ACTN</name>
<keyword evidence="2" id="KW-1185">Reference proteome</keyword>
<accession>A0A975QCE9</accession>
<dbReference type="Proteomes" id="UP000676079">
    <property type="component" value="Plasmid unnamed4"/>
</dbReference>
<evidence type="ECO:0000313" key="2">
    <source>
        <dbReference type="Proteomes" id="UP000676079"/>
    </source>
</evidence>
<dbReference type="RefSeq" id="WP_220565991.1">
    <property type="nucleotide sequence ID" value="NZ_CP074136.1"/>
</dbReference>
<dbReference type="EMBL" id="CP074136">
    <property type="protein sequence ID" value="QUX26412.1"/>
    <property type="molecule type" value="Genomic_DNA"/>
</dbReference>
<sequence length="178" mass="20553">MPYTTKHHAFVDFVPDDDTDTTLRYYLLSHTPGAGFVWRQLAVEQYTAQVEDMKVEHATGHRVTARRTRAMPRVAYYGSVPIVQLVGEDGVTAEEAERFFQQEIQNLLEDDDVFGIEESMLPGVQHGHGWPPLSFIEFVERFRTDEPQPGEEIGKEDFRELPYHEQFPRGLFGMDYEA</sequence>
<protein>
    <submittedName>
        <fullName evidence="1">Uncharacterized protein</fullName>
    </submittedName>
</protein>